<dbReference type="AlphaFoldDB" id="A0A935MX75"/>
<dbReference type="GO" id="GO:0003677">
    <property type="term" value="F:DNA binding"/>
    <property type="evidence" value="ECO:0007669"/>
    <property type="project" value="UniProtKB-KW"/>
</dbReference>
<evidence type="ECO:0000259" key="5">
    <source>
        <dbReference type="PROSITE" id="PS51063"/>
    </source>
</evidence>
<dbReference type="PANTHER" id="PTHR24567">
    <property type="entry name" value="CRP FAMILY TRANSCRIPTIONAL REGULATORY PROTEIN"/>
    <property type="match status" value="1"/>
</dbReference>
<sequence>MRDHKSISIENHLAHLPLFAGMAASDIEHIASCSRLIHAQKGDVLFRAGDACMGFHLLVFGQVKLAFTSSQGNEKIVEIIQQGQSFGEAIMFLDRTYIVFAQALQDSMLIHVSKAAILNELEHDYGFTKKMLAGLAKRTHDLMTDVEAYSLQSAKQRIIGYLMIDVPQAAIDSDKLEFELTAGKGVIASRLNITQEHFSRVLHDLSDSGLLEVHGKKIRIPSVSKLLKTQDNP</sequence>
<dbReference type="InterPro" id="IPR000595">
    <property type="entry name" value="cNMP-bd_dom"/>
</dbReference>
<dbReference type="PROSITE" id="PS51063">
    <property type="entry name" value="HTH_CRP_2"/>
    <property type="match status" value="1"/>
</dbReference>
<dbReference type="SUPFAM" id="SSF51206">
    <property type="entry name" value="cAMP-binding domain-like"/>
    <property type="match status" value="1"/>
</dbReference>
<keyword evidence="3" id="KW-0804">Transcription</keyword>
<dbReference type="InterPro" id="IPR050397">
    <property type="entry name" value="Env_Response_Regulators"/>
</dbReference>
<name>A0A935MX75_9RHOO</name>
<dbReference type="GO" id="GO:0003700">
    <property type="term" value="F:DNA-binding transcription factor activity"/>
    <property type="evidence" value="ECO:0007669"/>
    <property type="project" value="TreeGrafter"/>
</dbReference>
<dbReference type="Pfam" id="PF00027">
    <property type="entry name" value="cNMP_binding"/>
    <property type="match status" value="1"/>
</dbReference>
<dbReference type="GO" id="GO:0005829">
    <property type="term" value="C:cytosol"/>
    <property type="evidence" value="ECO:0007669"/>
    <property type="project" value="TreeGrafter"/>
</dbReference>
<evidence type="ECO:0000313" key="6">
    <source>
        <dbReference type="EMBL" id="MBK7416822.1"/>
    </source>
</evidence>
<evidence type="ECO:0000256" key="3">
    <source>
        <dbReference type="ARBA" id="ARBA00023163"/>
    </source>
</evidence>
<feature type="domain" description="HTH crp-type" evidence="5">
    <location>
        <begin position="152"/>
        <end position="224"/>
    </location>
</feature>
<reference evidence="6 7" key="1">
    <citation type="submission" date="2020-10" db="EMBL/GenBank/DDBJ databases">
        <title>Connecting structure to function with the recovery of over 1000 high-quality activated sludge metagenome-assembled genomes encoding full-length rRNA genes using long-read sequencing.</title>
        <authorList>
            <person name="Singleton C.M."/>
            <person name="Petriglieri F."/>
            <person name="Kristensen J.M."/>
            <person name="Kirkegaard R.H."/>
            <person name="Michaelsen T.Y."/>
            <person name="Andersen M.H."/>
            <person name="Karst S.M."/>
            <person name="Dueholm M.S."/>
            <person name="Nielsen P.H."/>
            <person name="Albertsen M."/>
        </authorList>
    </citation>
    <scope>NUCLEOTIDE SEQUENCE [LARGE SCALE GENOMIC DNA]</scope>
    <source>
        <strain evidence="6">EsbW_18-Q3-R4-48_BATAC.463</strain>
    </source>
</reference>
<dbReference type="InterPro" id="IPR014710">
    <property type="entry name" value="RmlC-like_jellyroll"/>
</dbReference>
<keyword evidence="1" id="KW-0805">Transcription regulation</keyword>
<accession>A0A935MX75</accession>
<dbReference type="CDD" id="cd00038">
    <property type="entry name" value="CAP_ED"/>
    <property type="match status" value="1"/>
</dbReference>
<gene>
    <name evidence="6" type="ORF">IPJ38_18685</name>
</gene>
<dbReference type="InterPro" id="IPR036390">
    <property type="entry name" value="WH_DNA-bd_sf"/>
</dbReference>
<dbReference type="EMBL" id="JADJMS010000046">
    <property type="protein sequence ID" value="MBK7416822.1"/>
    <property type="molecule type" value="Genomic_DNA"/>
</dbReference>
<evidence type="ECO:0000313" key="7">
    <source>
        <dbReference type="Proteomes" id="UP000739411"/>
    </source>
</evidence>
<evidence type="ECO:0000256" key="1">
    <source>
        <dbReference type="ARBA" id="ARBA00023015"/>
    </source>
</evidence>
<organism evidence="6 7">
    <name type="scientific">Candidatus Dechloromonas phosphorivorans</name>
    <dbReference type="NCBI Taxonomy" id="2899244"/>
    <lineage>
        <taxon>Bacteria</taxon>
        <taxon>Pseudomonadati</taxon>
        <taxon>Pseudomonadota</taxon>
        <taxon>Betaproteobacteria</taxon>
        <taxon>Rhodocyclales</taxon>
        <taxon>Azonexaceae</taxon>
        <taxon>Dechloromonas</taxon>
    </lineage>
</organism>
<feature type="domain" description="Cyclic nucleotide-binding" evidence="4">
    <location>
        <begin position="18"/>
        <end position="138"/>
    </location>
</feature>
<dbReference type="PANTHER" id="PTHR24567:SF68">
    <property type="entry name" value="DNA-BINDING TRANSCRIPTIONAL DUAL REGULATOR CRP"/>
    <property type="match status" value="1"/>
</dbReference>
<dbReference type="PROSITE" id="PS50042">
    <property type="entry name" value="CNMP_BINDING_3"/>
    <property type="match status" value="1"/>
</dbReference>
<dbReference type="SMART" id="SM00100">
    <property type="entry name" value="cNMP"/>
    <property type="match status" value="1"/>
</dbReference>
<dbReference type="InterPro" id="IPR018490">
    <property type="entry name" value="cNMP-bd_dom_sf"/>
</dbReference>
<keyword evidence="2" id="KW-0238">DNA-binding</keyword>
<dbReference type="InterPro" id="IPR012318">
    <property type="entry name" value="HTH_CRP"/>
</dbReference>
<comment type="caution">
    <text evidence="6">The sequence shown here is derived from an EMBL/GenBank/DDBJ whole genome shotgun (WGS) entry which is preliminary data.</text>
</comment>
<dbReference type="Gene3D" id="2.60.120.10">
    <property type="entry name" value="Jelly Rolls"/>
    <property type="match status" value="1"/>
</dbReference>
<evidence type="ECO:0000256" key="2">
    <source>
        <dbReference type="ARBA" id="ARBA00023125"/>
    </source>
</evidence>
<dbReference type="SUPFAM" id="SSF46785">
    <property type="entry name" value="Winged helix' DNA-binding domain"/>
    <property type="match status" value="1"/>
</dbReference>
<dbReference type="Pfam" id="PF13545">
    <property type="entry name" value="HTH_Crp_2"/>
    <property type="match status" value="1"/>
</dbReference>
<protein>
    <submittedName>
        <fullName evidence="6">Crp/Fnr family transcriptional regulator</fullName>
    </submittedName>
</protein>
<proteinExistence type="predicted"/>
<dbReference type="Proteomes" id="UP000739411">
    <property type="component" value="Unassembled WGS sequence"/>
</dbReference>
<evidence type="ECO:0000259" key="4">
    <source>
        <dbReference type="PROSITE" id="PS50042"/>
    </source>
</evidence>